<gene>
    <name evidence="2" type="ORF">BUALT_Bualt06G0125400</name>
</gene>
<feature type="region of interest" description="Disordered" evidence="1">
    <location>
        <begin position="20"/>
        <end position="41"/>
    </location>
</feature>
<dbReference type="Proteomes" id="UP000826271">
    <property type="component" value="Unassembled WGS sequence"/>
</dbReference>
<dbReference type="AlphaFoldDB" id="A0AAV6XMJ2"/>
<evidence type="ECO:0000313" key="3">
    <source>
        <dbReference type="Proteomes" id="UP000826271"/>
    </source>
</evidence>
<dbReference type="EMBL" id="WHWC01000006">
    <property type="protein sequence ID" value="KAG8381472.1"/>
    <property type="molecule type" value="Genomic_DNA"/>
</dbReference>
<proteinExistence type="predicted"/>
<protein>
    <submittedName>
        <fullName evidence="2">Uncharacterized protein</fullName>
    </submittedName>
</protein>
<evidence type="ECO:0000313" key="2">
    <source>
        <dbReference type="EMBL" id="KAG8381472.1"/>
    </source>
</evidence>
<sequence>MYSIASHSAASAPAKLSGIASAAPDAAPSSPPPGSPENAHRFNLLPVELGCGESLMPLHSVTASVLLNSKFSANIGH</sequence>
<comment type="caution">
    <text evidence="2">The sequence shown here is derived from an EMBL/GenBank/DDBJ whole genome shotgun (WGS) entry which is preliminary data.</text>
</comment>
<organism evidence="2 3">
    <name type="scientific">Buddleja alternifolia</name>
    <dbReference type="NCBI Taxonomy" id="168488"/>
    <lineage>
        <taxon>Eukaryota</taxon>
        <taxon>Viridiplantae</taxon>
        <taxon>Streptophyta</taxon>
        <taxon>Embryophyta</taxon>
        <taxon>Tracheophyta</taxon>
        <taxon>Spermatophyta</taxon>
        <taxon>Magnoliopsida</taxon>
        <taxon>eudicotyledons</taxon>
        <taxon>Gunneridae</taxon>
        <taxon>Pentapetalae</taxon>
        <taxon>asterids</taxon>
        <taxon>lamiids</taxon>
        <taxon>Lamiales</taxon>
        <taxon>Scrophulariaceae</taxon>
        <taxon>Buddlejeae</taxon>
        <taxon>Buddleja</taxon>
    </lineage>
</organism>
<evidence type="ECO:0000256" key="1">
    <source>
        <dbReference type="SAM" id="MobiDB-lite"/>
    </source>
</evidence>
<reference evidence="2" key="1">
    <citation type="submission" date="2019-10" db="EMBL/GenBank/DDBJ databases">
        <authorList>
            <person name="Zhang R."/>
            <person name="Pan Y."/>
            <person name="Wang J."/>
            <person name="Ma R."/>
            <person name="Yu S."/>
        </authorList>
    </citation>
    <scope>NUCLEOTIDE SEQUENCE</scope>
    <source>
        <strain evidence="2">LA-IB0</strain>
        <tissue evidence="2">Leaf</tissue>
    </source>
</reference>
<name>A0AAV6XMJ2_9LAMI</name>
<accession>A0AAV6XMJ2</accession>
<keyword evidence="3" id="KW-1185">Reference proteome</keyword>